<keyword evidence="7" id="KW-1185">Reference proteome</keyword>
<evidence type="ECO:0000256" key="2">
    <source>
        <dbReference type="ARBA" id="ARBA00006727"/>
    </source>
</evidence>
<feature type="transmembrane region" description="Helical" evidence="4">
    <location>
        <begin position="497"/>
        <end position="519"/>
    </location>
</feature>
<dbReference type="InterPro" id="IPR011701">
    <property type="entry name" value="MFS"/>
</dbReference>
<evidence type="ECO:0000256" key="1">
    <source>
        <dbReference type="ARBA" id="ARBA00004141"/>
    </source>
</evidence>
<evidence type="ECO:0000313" key="6">
    <source>
        <dbReference type="EMBL" id="CDK29471.1"/>
    </source>
</evidence>
<dbReference type="PROSITE" id="PS50850">
    <property type="entry name" value="MFS"/>
    <property type="match status" value="1"/>
</dbReference>
<dbReference type="HOGENOM" id="CLU_001265_1_2_1"/>
<name>W6MRS2_9ASCO</name>
<feature type="compositionally biased region" description="Acidic residues" evidence="3">
    <location>
        <begin position="101"/>
        <end position="114"/>
    </location>
</feature>
<dbReference type="PANTHER" id="PTHR11360:SF315">
    <property type="entry name" value="TRANSPORTER MCH2-RELATED"/>
    <property type="match status" value="1"/>
</dbReference>
<comment type="subcellular location">
    <subcellularLocation>
        <location evidence="1">Membrane</location>
        <topology evidence="1">Multi-pass membrane protein</topology>
    </subcellularLocation>
</comment>
<dbReference type="OrthoDB" id="2213137at2759"/>
<dbReference type="Gene3D" id="1.20.1250.20">
    <property type="entry name" value="MFS general substrate transporter like domains"/>
    <property type="match status" value="2"/>
</dbReference>
<feature type="transmembrane region" description="Helical" evidence="4">
    <location>
        <begin position="206"/>
        <end position="228"/>
    </location>
</feature>
<feature type="transmembrane region" description="Helical" evidence="4">
    <location>
        <begin position="464"/>
        <end position="485"/>
    </location>
</feature>
<accession>W6MRS2</accession>
<sequence length="570" mass="62941">MQDHASDAESSVLSAFEPEVLVQQEEGSQEDLTSVNSRRSRRYSIKSNQSRNLLNKTQSLLEAVRDDNLITALEPQVPTNQESFIDFEANPCQSPSKTEEADGGACDDNDDDDNGEFHKDDQLDPPPDGGYGWVCAFCVCFGNACSWGSNGSFAVFLAYYLSHDYYAGGSDSLYALMGGLVLFFTLSLSPFALIITKRVGIKPAAFFGVLVMVSSSVFGSFSTTFAQYFITQSFLLGVGYCFFVAPLSIVIPTWFLHKRSLAQGIATSGAGVGGIMFSNSSNALIAQTGDPKWALRMIGLVSLVTCTIVIILIKPRRPIKISGSWKDDFAAIFKWKVWFSPSVIFISMWFFFYMFTYVIYLYSLSAYGTSIGLTAHQGSVVNTVLSVAQLAGRPLMGVVMDRFGRINLTIILTMLIVLFSLTFWVFVTTYAQLIALAFCSGLVLGFNWISYATFCADVAGQVDFAAALTVVSILGGSSASVSELIGLKLRDYTKEKPFLYCQVFAALCAFVSALFLLPLREEKIRKMMISRRHRTLTNDPNNESRLRRFDLLLKPGIGSYFLRMLYPIKA</sequence>
<evidence type="ECO:0000313" key="7">
    <source>
        <dbReference type="Proteomes" id="UP000019384"/>
    </source>
</evidence>
<keyword evidence="4" id="KW-1133">Transmembrane helix</keyword>
<gene>
    <name evidence="6" type="ORF">KUCA_T00005459001</name>
</gene>
<feature type="transmembrane region" description="Helical" evidence="4">
    <location>
        <begin position="335"/>
        <end position="360"/>
    </location>
</feature>
<dbReference type="PANTHER" id="PTHR11360">
    <property type="entry name" value="MONOCARBOXYLATE TRANSPORTER"/>
    <property type="match status" value="1"/>
</dbReference>
<dbReference type="GO" id="GO:0016020">
    <property type="term" value="C:membrane"/>
    <property type="evidence" value="ECO:0007669"/>
    <property type="project" value="UniProtKB-SubCell"/>
</dbReference>
<dbReference type="InterPro" id="IPR050327">
    <property type="entry name" value="Proton-linked_MCT"/>
</dbReference>
<dbReference type="Pfam" id="PF07690">
    <property type="entry name" value="MFS_1"/>
    <property type="match status" value="1"/>
</dbReference>
<dbReference type="InterPro" id="IPR036259">
    <property type="entry name" value="MFS_trans_sf"/>
</dbReference>
<dbReference type="RefSeq" id="XP_022461456.1">
    <property type="nucleotide sequence ID" value="XM_022600656.1"/>
</dbReference>
<evidence type="ECO:0000256" key="3">
    <source>
        <dbReference type="SAM" id="MobiDB-lite"/>
    </source>
</evidence>
<feature type="transmembrane region" description="Helical" evidence="4">
    <location>
        <begin position="173"/>
        <end position="194"/>
    </location>
</feature>
<dbReference type="Proteomes" id="UP000019384">
    <property type="component" value="Unassembled WGS sequence"/>
</dbReference>
<dbReference type="InterPro" id="IPR020846">
    <property type="entry name" value="MFS_dom"/>
</dbReference>
<proteinExistence type="inferred from homology"/>
<feature type="transmembrane region" description="Helical" evidence="4">
    <location>
        <begin position="131"/>
        <end position="161"/>
    </location>
</feature>
<feature type="region of interest" description="Disordered" evidence="3">
    <location>
        <begin position="1"/>
        <end position="43"/>
    </location>
</feature>
<keyword evidence="4" id="KW-0472">Membrane</keyword>
<evidence type="ECO:0000256" key="4">
    <source>
        <dbReference type="SAM" id="Phobius"/>
    </source>
</evidence>
<comment type="similarity">
    <text evidence="2">Belongs to the major facilitator superfamily. Monocarboxylate porter (TC 2.A.1.13) family.</text>
</comment>
<dbReference type="GeneID" id="34522844"/>
<feature type="domain" description="Major facilitator superfamily (MFS) profile" evidence="5">
    <location>
        <begin position="342"/>
        <end position="570"/>
    </location>
</feature>
<reference evidence="6" key="2">
    <citation type="submission" date="2014-02" db="EMBL/GenBank/DDBJ databases">
        <title>Complete DNA sequence of /Kuraishia capsulata/ illustrates novel genomic features among budding yeasts (/Saccharomycotina/).</title>
        <authorList>
            <person name="Morales L."/>
            <person name="Noel B."/>
            <person name="Porcel B."/>
            <person name="Marcet-Houben M."/>
            <person name="Hullo M-F."/>
            <person name="Sacerdot C."/>
            <person name="Tekaia F."/>
            <person name="Leh-Louis V."/>
            <person name="Despons L."/>
            <person name="Khanna V."/>
            <person name="Aury J-M."/>
            <person name="Barbe V."/>
            <person name="Couloux A."/>
            <person name="Labadie K."/>
            <person name="Pelletier E."/>
            <person name="Souciet J-L."/>
            <person name="Boekhout T."/>
            <person name="Gabaldon T."/>
            <person name="Wincker P."/>
            <person name="Dujon B."/>
        </authorList>
    </citation>
    <scope>NUCLEOTIDE SEQUENCE</scope>
    <source>
        <strain evidence="6">CBS 1993</strain>
    </source>
</reference>
<feature type="transmembrane region" description="Helical" evidence="4">
    <location>
        <begin position="406"/>
        <end position="427"/>
    </location>
</feature>
<evidence type="ECO:0000259" key="5">
    <source>
        <dbReference type="PROSITE" id="PS50850"/>
    </source>
</evidence>
<feature type="transmembrane region" description="Helical" evidence="4">
    <location>
        <begin position="234"/>
        <end position="256"/>
    </location>
</feature>
<feature type="transmembrane region" description="Helical" evidence="4">
    <location>
        <begin position="293"/>
        <end position="314"/>
    </location>
</feature>
<reference evidence="6" key="1">
    <citation type="submission" date="2013-12" db="EMBL/GenBank/DDBJ databases">
        <authorList>
            <person name="Genoscope - CEA"/>
        </authorList>
    </citation>
    <scope>NUCLEOTIDE SEQUENCE</scope>
    <source>
        <strain evidence="6">CBS 1993</strain>
    </source>
</reference>
<protein>
    <recommendedName>
        <fullName evidence="5">Major facilitator superfamily (MFS) profile domain-containing protein</fullName>
    </recommendedName>
</protein>
<keyword evidence="4" id="KW-0812">Transmembrane</keyword>
<organism evidence="6 7">
    <name type="scientific">Kuraishia capsulata CBS 1993</name>
    <dbReference type="NCBI Taxonomy" id="1382522"/>
    <lineage>
        <taxon>Eukaryota</taxon>
        <taxon>Fungi</taxon>
        <taxon>Dikarya</taxon>
        <taxon>Ascomycota</taxon>
        <taxon>Saccharomycotina</taxon>
        <taxon>Pichiomycetes</taxon>
        <taxon>Pichiales</taxon>
        <taxon>Pichiaceae</taxon>
        <taxon>Kuraishia</taxon>
    </lineage>
</organism>
<feature type="transmembrane region" description="Helical" evidence="4">
    <location>
        <begin position="433"/>
        <end position="452"/>
    </location>
</feature>
<feature type="region of interest" description="Disordered" evidence="3">
    <location>
        <begin position="89"/>
        <end position="123"/>
    </location>
</feature>
<dbReference type="GO" id="GO:0022857">
    <property type="term" value="F:transmembrane transporter activity"/>
    <property type="evidence" value="ECO:0007669"/>
    <property type="project" value="InterPro"/>
</dbReference>
<dbReference type="EMBL" id="HG793130">
    <property type="protein sequence ID" value="CDK29471.1"/>
    <property type="molecule type" value="Genomic_DNA"/>
</dbReference>
<dbReference type="SUPFAM" id="SSF103473">
    <property type="entry name" value="MFS general substrate transporter"/>
    <property type="match status" value="1"/>
</dbReference>
<dbReference type="AlphaFoldDB" id="W6MRS2"/>